<dbReference type="PROSITE" id="PS51362">
    <property type="entry name" value="TGF_BETA_2"/>
    <property type="match status" value="1"/>
</dbReference>
<dbReference type="Pfam" id="PF00019">
    <property type="entry name" value="TGF_beta"/>
    <property type="match status" value="1"/>
</dbReference>
<dbReference type="PANTHER" id="PTHR15009">
    <property type="entry name" value="MUELLERIAN-INHIBITING FACTOR"/>
    <property type="match status" value="1"/>
</dbReference>
<organism evidence="8 9">
    <name type="scientific">Eleginops maclovinus</name>
    <name type="common">Patagonian blennie</name>
    <name type="synonym">Eleginus maclovinus</name>
    <dbReference type="NCBI Taxonomy" id="56733"/>
    <lineage>
        <taxon>Eukaryota</taxon>
        <taxon>Metazoa</taxon>
        <taxon>Chordata</taxon>
        <taxon>Craniata</taxon>
        <taxon>Vertebrata</taxon>
        <taxon>Euteleostomi</taxon>
        <taxon>Actinopterygii</taxon>
        <taxon>Neopterygii</taxon>
        <taxon>Teleostei</taxon>
        <taxon>Neoteleostei</taxon>
        <taxon>Acanthomorphata</taxon>
        <taxon>Eupercaria</taxon>
        <taxon>Perciformes</taxon>
        <taxon>Notothenioidei</taxon>
        <taxon>Eleginopidae</taxon>
        <taxon>Eleginops</taxon>
    </lineage>
</organism>
<evidence type="ECO:0000259" key="7">
    <source>
        <dbReference type="PROSITE" id="PS51362"/>
    </source>
</evidence>
<reference evidence="8 9" key="2">
    <citation type="journal article" date="2023" name="Mol. Biol. Evol.">
        <title>Genomics of Secondarily Temperate Adaptation in the Only Non-Antarctic Icefish.</title>
        <authorList>
            <person name="Rivera-Colon A.G."/>
            <person name="Rayamajhi N."/>
            <person name="Minhas B.F."/>
            <person name="Madrigal G."/>
            <person name="Bilyk K.T."/>
            <person name="Yoon V."/>
            <person name="Hune M."/>
            <person name="Gregory S."/>
            <person name="Cheng C.H.C."/>
            <person name="Catchen J.M."/>
        </authorList>
    </citation>
    <scope>NUCLEOTIDE SEQUENCE [LARGE SCALE GENOMIC DNA]</scope>
    <source>
        <strain evidence="8">JMC-PN-2008</strain>
    </source>
</reference>
<protein>
    <recommendedName>
        <fullName evidence="7">TGF-beta family profile domain-containing protein</fullName>
    </recommendedName>
</protein>
<keyword evidence="4" id="KW-0221">Differentiation</keyword>
<dbReference type="PANTHER" id="PTHR15009:SF4">
    <property type="entry name" value="MUELLERIAN-INHIBITING FACTOR"/>
    <property type="match status" value="1"/>
</dbReference>
<feature type="chain" id="PRO_5042905008" description="TGF-beta family profile domain-containing protein" evidence="6">
    <location>
        <begin position="23"/>
        <end position="523"/>
    </location>
</feature>
<dbReference type="GO" id="GO:0005576">
    <property type="term" value="C:extracellular region"/>
    <property type="evidence" value="ECO:0007669"/>
    <property type="project" value="UniProtKB-SubCell"/>
</dbReference>
<name>A0AAN8AV84_ELEMC</name>
<gene>
    <name evidence="8" type="ORF">PBY51_024765</name>
</gene>
<dbReference type="GO" id="GO:0008406">
    <property type="term" value="P:gonad development"/>
    <property type="evidence" value="ECO:0007669"/>
    <property type="project" value="InterPro"/>
</dbReference>
<comment type="similarity">
    <text evidence="5">Belongs to the TGF-beta family.</text>
</comment>
<keyword evidence="2" id="KW-0964">Secreted</keyword>
<reference evidence="8 9" key="1">
    <citation type="journal article" date="2023" name="Genes (Basel)">
        <title>Chromosome-Level Genome Assembly and Circadian Gene Repertoire of the Patagonia Blennie Eleginops maclovinus-The Closest Ancestral Proxy of Antarctic Cryonotothenioids.</title>
        <authorList>
            <person name="Cheng C.C."/>
            <person name="Rivera-Colon A.G."/>
            <person name="Minhas B.F."/>
            <person name="Wilson L."/>
            <person name="Rayamajhi N."/>
            <person name="Vargas-Chacoff L."/>
            <person name="Catchen J.M."/>
        </authorList>
    </citation>
    <scope>NUCLEOTIDE SEQUENCE [LARGE SCALE GENOMIC DNA]</scope>
    <source>
        <strain evidence="8">JMC-PN-2008</strain>
    </source>
</reference>
<evidence type="ECO:0000256" key="3">
    <source>
        <dbReference type="ARBA" id="ARBA00022729"/>
    </source>
</evidence>
<evidence type="ECO:0000256" key="4">
    <source>
        <dbReference type="ARBA" id="ARBA00022782"/>
    </source>
</evidence>
<keyword evidence="3 6" id="KW-0732">Signal</keyword>
<dbReference type="InterPro" id="IPR001839">
    <property type="entry name" value="TGF-b_C"/>
</dbReference>
<evidence type="ECO:0000256" key="5">
    <source>
        <dbReference type="RuleBase" id="RU000354"/>
    </source>
</evidence>
<dbReference type="InterPro" id="IPR029034">
    <property type="entry name" value="Cystine-knot_cytokine"/>
</dbReference>
<keyword evidence="9" id="KW-1185">Reference proteome</keyword>
<dbReference type="AlphaFoldDB" id="A0AAN8AV84"/>
<dbReference type="EMBL" id="JAUZQC010000006">
    <property type="protein sequence ID" value="KAK5870104.1"/>
    <property type="molecule type" value="Genomic_DNA"/>
</dbReference>
<dbReference type="GO" id="GO:0008083">
    <property type="term" value="F:growth factor activity"/>
    <property type="evidence" value="ECO:0007669"/>
    <property type="project" value="UniProtKB-KW"/>
</dbReference>
<dbReference type="InterPro" id="IPR006799">
    <property type="entry name" value="AMH_N"/>
</dbReference>
<evidence type="ECO:0000256" key="1">
    <source>
        <dbReference type="ARBA" id="ARBA00004613"/>
    </source>
</evidence>
<comment type="caution">
    <text evidence="8">The sequence shown here is derived from an EMBL/GenBank/DDBJ whole genome shotgun (WGS) entry which is preliminary data.</text>
</comment>
<sequence length="523" mass="57057">MMSVDVFCCAALMLCCSRLCVALQLSHGQTPARGPSLTEHTFPSTASTASHPAPLYAMCFVEDIFAVLRESVGDDDELINSSVSQFGICTASERASVLLQLAKETRSSQRNGLEVLQPTGVIFAEENQKGALLLTFDLPQSPLLKLNPVLLLAFESPLTGGIPDVTFTSQSLHPNTQSVCISEKTQYIMLTGKALEGDVHHKWRISVETKQPDMNQSLRDILIGGKSGSTVSMTPFLLFSGEGGTETRYSHTSSPASSQTPFLCELKRFLGDVPPQAPPESLPLKLDTLQSLPPLMLGLSSSDTLLAGLINSSSLTIFSFTSRGSMFQVHRGELALSPDLLQEVKQRLQQTVTRVMEFIENEGEVDFRVTQRLQRLTELSALPEKEPAAGESQYRAFLLLRALQTVVRAYEMQRSLRSTRDSTGIPASGNACGLKRLTVSLKQHLMGPTDADINNCQGSCTIPQHGNNHAVLLNDYINKGNVEERAPCCVPIVYGDLEVMQQHHDGTYLSTKPDIVAMQCGCR</sequence>
<comment type="subcellular location">
    <subcellularLocation>
        <location evidence="1">Secreted</location>
    </subcellularLocation>
</comment>
<dbReference type="SUPFAM" id="SSF57501">
    <property type="entry name" value="Cystine-knot cytokines"/>
    <property type="match status" value="1"/>
</dbReference>
<dbReference type="Gene3D" id="2.10.90.10">
    <property type="entry name" value="Cystine-knot cytokines"/>
    <property type="match status" value="1"/>
</dbReference>
<dbReference type="InterPro" id="IPR021203">
    <property type="entry name" value="Muellerian-inhibiting_factor"/>
</dbReference>
<feature type="domain" description="TGF-beta family profile" evidence="7">
    <location>
        <begin position="414"/>
        <end position="523"/>
    </location>
</feature>
<proteinExistence type="inferred from homology"/>
<keyword evidence="5" id="KW-0339">Growth factor</keyword>
<evidence type="ECO:0000256" key="6">
    <source>
        <dbReference type="SAM" id="SignalP"/>
    </source>
</evidence>
<evidence type="ECO:0000256" key="2">
    <source>
        <dbReference type="ARBA" id="ARBA00022525"/>
    </source>
</evidence>
<evidence type="ECO:0000313" key="9">
    <source>
        <dbReference type="Proteomes" id="UP001346869"/>
    </source>
</evidence>
<evidence type="ECO:0000313" key="8">
    <source>
        <dbReference type="EMBL" id="KAK5870104.1"/>
    </source>
</evidence>
<dbReference type="SMART" id="SM00204">
    <property type="entry name" value="TGFB"/>
    <property type="match status" value="1"/>
</dbReference>
<dbReference type="Pfam" id="PF04709">
    <property type="entry name" value="AMH_N"/>
    <property type="match status" value="1"/>
</dbReference>
<accession>A0AAN8AV84</accession>
<dbReference type="GO" id="GO:0030154">
    <property type="term" value="P:cell differentiation"/>
    <property type="evidence" value="ECO:0007669"/>
    <property type="project" value="UniProtKB-KW"/>
</dbReference>
<feature type="signal peptide" evidence="6">
    <location>
        <begin position="1"/>
        <end position="22"/>
    </location>
</feature>
<dbReference type="Proteomes" id="UP001346869">
    <property type="component" value="Unassembled WGS sequence"/>
</dbReference>